<dbReference type="Proteomes" id="UP000515472">
    <property type="component" value="Chromosome"/>
</dbReference>
<dbReference type="EMBL" id="AP023213">
    <property type="protein sequence ID" value="BCG49135.1"/>
    <property type="molecule type" value="Genomic_DNA"/>
</dbReference>
<feature type="transmembrane region" description="Helical" evidence="1">
    <location>
        <begin position="177"/>
        <end position="195"/>
    </location>
</feature>
<sequence length="200" mass="22144">MKNLVRSLFLLSLMAFSYPAQATMINVLQAGGTVDWPKATAGDPVSCEIFAGQYNPVSLISPMGAAQFNMLVPAAGGLAAEDWIAMMQRSFTPHRYGSEIDYYNEFNAMYFQNALWGQIMWFGEEYGLGVGFQAPIPDFSGYDVHGLYIYNGVDVGFDTMTYDFHIFADVTPVPEPSTLFLLAAGLTGMFGLRMMRKRTC</sequence>
<keyword evidence="5" id="KW-1185">Reference proteome</keyword>
<dbReference type="AlphaFoldDB" id="A0A6S6MCL1"/>
<evidence type="ECO:0000256" key="2">
    <source>
        <dbReference type="SAM" id="SignalP"/>
    </source>
</evidence>
<keyword evidence="2" id="KW-0732">Signal</keyword>
<dbReference type="NCBIfam" id="TIGR02595">
    <property type="entry name" value="PEP_CTERM"/>
    <property type="match status" value="1"/>
</dbReference>
<keyword evidence="1" id="KW-0472">Membrane</keyword>
<keyword evidence="1" id="KW-0812">Transmembrane</keyword>
<evidence type="ECO:0000256" key="1">
    <source>
        <dbReference type="SAM" id="Phobius"/>
    </source>
</evidence>
<dbReference type="KEGG" id="gbn:GEOBRER4_38850"/>
<accession>A0A6S6MCL1</accession>
<feature type="domain" description="Ice-binding protein C-terminal" evidence="3">
    <location>
        <begin position="172"/>
        <end position="197"/>
    </location>
</feature>
<evidence type="ECO:0000313" key="4">
    <source>
        <dbReference type="EMBL" id="BCG49135.1"/>
    </source>
</evidence>
<dbReference type="InterPro" id="IPR013424">
    <property type="entry name" value="Ice-binding_C"/>
</dbReference>
<feature type="signal peptide" evidence="2">
    <location>
        <begin position="1"/>
        <end position="22"/>
    </location>
</feature>
<evidence type="ECO:0000313" key="5">
    <source>
        <dbReference type="Proteomes" id="UP000515472"/>
    </source>
</evidence>
<feature type="chain" id="PRO_5027762989" description="Ice-binding protein C-terminal domain-containing protein" evidence="2">
    <location>
        <begin position="23"/>
        <end position="200"/>
    </location>
</feature>
<name>A0A6S6MCL1_9BACT</name>
<protein>
    <recommendedName>
        <fullName evidence="3">Ice-binding protein C-terminal domain-containing protein</fullName>
    </recommendedName>
</protein>
<organism evidence="4 5">
    <name type="scientific">Citrifermentans bremense</name>
    <dbReference type="NCBI Taxonomy" id="60035"/>
    <lineage>
        <taxon>Bacteria</taxon>
        <taxon>Pseudomonadati</taxon>
        <taxon>Thermodesulfobacteriota</taxon>
        <taxon>Desulfuromonadia</taxon>
        <taxon>Geobacterales</taxon>
        <taxon>Geobacteraceae</taxon>
        <taxon>Citrifermentans</taxon>
    </lineage>
</organism>
<gene>
    <name evidence="4" type="ORF">GEOBRER4_n4041</name>
</gene>
<keyword evidence="1" id="KW-1133">Transmembrane helix</keyword>
<evidence type="ECO:0000259" key="3">
    <source>
        <dbReference type="Pfam" id="PF07589"/>
    </source>
</evidence>
<reference evidence="4 5" key="1">
    <citation type="submission" date="2020-06" db="EMBL/GenBank/DDBJ databases">
        <title>Interaction of electrochemicaly active bacteria, Geobacter bremensis R4 on different carbon anode.</title>
        <authorList>
            <person name="Meng L."/>
            <person name="Yoshida N."/>
        </authorList>
    </citation>
    <scope>NUCLEOTIDE SEQUENCE [LARGE SCALE GENOMIC DNA]</scope>
    <source>
        <strain evidence="4 5">R4</strain>
    </source>
</reference>
<dbReference type="RefSeq" id="WP_185243665.1">
    <property type="nucleotide sequence ID" value="NZ_AP023213.1"/>
</dbReference>
<dbReference type="Pfam" id="PF07589">
    <property type="entry name" value="PEP-CTERM"/>
    <property type="match status" value="1"/>
</dbReference>
<proteinExistence type="predicted"/>